<comment type="caution">
    <text evidence="1">The sequence shown here is derived from an EMBL/GenBank/DDBJ whole genome shotgun (WGS) entry which is preliminary data.</text>
</comment>
<dbReference type="EMBL" id="CASHSV030000823">
    <property type="protein sequence ID" value="CAJ2676725.1"/>
    <property type="molecule type" value="Genomic_DNA"/>
</dbReference>
<keyword evidence="2" id="KW-1185">Reference proteome</keyword>
<dbReference type="Proteomes" id="UP001177021">
    <property type="component" value="Unassembled WGS sequence"/>
</dbReference>
<proteinExistence type="predicted"/>
<evidence type="ECO:0000313" key="1">
    <source>
        <dbReference type="EMBL" id="CAJ2676725.1"/>
    </source>
</evidence>
<sequence>MKRLKTNVFTSSTPCFSPFKERSMKLKGNSYRLREGKAFLPGSIRDAVPALVIKIKHSLQFHLKSMFVKCCISFCSFFKLLSLNG</sequence>
<evidence type="ECO:0000313" key="2">
    <source>
        <dbReference type="Proteomes" id="UP001177021"/>
    </source>
</evidence>
<accession>A0ACB0M4U6</accession>
<reference evidence="1" key="1">
    <citation type="submission" date="2023-10" db="EMBL/GenBank/DDBJ databases">
        <authorList>
            <person name="Rodriguez Cubillos JULIANA M."/>
            <person name="De Vega J."/>
        </authorList>
    </citation>
    <scope>NUCLEOTIDE SEQUENCE</scope>
</reference>
<protein>
    <submittedName>
        <fullName evidence="1">Uncharacterized protein</fullName>
    </submittedName>
</protein>
<gene>
    <name evidence="1" type="ORF">MILVUS5_LOCUS39395</name>
</gene>
<name>A0ACB0M4U6_TRIPR</name>
<organism evidence="1 2">
    <name type="scientific">Trifolium pratense</name>
    <name type="common">Red clover</name>
    <dbReference type="NCBI Taxonomy" id="57577"/>
    <lineage>
        <taxon>Eukaryota</taxon>
        <taxon>Viridiplantae</taxon>
        <taxon>Streptophyta</taxon>
        <taxon>Embryophyta</taxon>
        <taxon>Tracheophyta</taxon>
        <taxon>Spermatophyta</taxon>
        <taxon>Magnoliopsida</taxon>
        <taxon>eudicotyledons</taxon>
        <taxon>Gunneridae</taxon>
        <taxon>Pentapetalae</taxon>
        <taxon>rosids</taxon>
        <taxon>fabids</taxon>
        <taxon>Fabales</taxon>
        <taxon>Fabaceae</taxon>
        <taxon>Papilionoideae</taxon>
        <taxon>50 kb inversion clade</taxon>
        <taxon>NPAAA clade</taxon>
        <taxon>Hologalegina</taxon>
        <taxon>IRL clade</taxon>
        <taxon>Trifolieae</taxon>
        <taxon>Trifolium</taxon>
    </lineage>
</organism>